<dbReference type="RefSeq" id="WP_167297970.1">
    <property type="nucleotide sequence ID" value="NZ_JAASQV010000001.1"/>
</dbReference>
<keyword evidence="4" id="KW-1185">Reference proteome</keyword>
<dbReference type="Pfam" id="PF03237">
    <property type="entry name" value="Terminase_6N"/>
    <property type="match status" value="1"/>
</dbReference>
<accession>A0A7X5UWZ4</accession>
<dbReference type="Pfam" id="PF17289">
    <property type="entry name" value="Terminase_6C"/>
    <property type="match status" value="1"/>
</dbReference>
<name>A0A7X5UWZ4_9SPHN</name>
<dbReference type="Proteomes" id="UP000564677">
    <property type="component" value="Unassembled WGS sequence"/>
</dbReference>
<keyword evidence="1" id="KW-1188">Viral release from host cell</keyword>
<gene>
    <name evidence="3" type="ORF">FHR20_000376</name>
</gene>
<sequence>MGIVLPRLGRLNAAQRALLLRALSNAELRALDGDWGEWAHDGQCAPEGEWRTWVLMAGRGFGKTRAGAEWVHALVRDAGAVRIALVAATIEEARQVMVEGPSGLLATAGHFGGRPVFEASRRRVLFPNGAEAALFSGANPEGLRGPEHHFAWCDELAKWRHPAESWDMLQLGLCAGAAPRALVTTTPRAGLAALRAILADPGTVATGGASGDNPHLPRAWLAAMARSYGGTRRGREEIDGLLDADVAGALWPSALIEACRGAAPDGDALVRVAIGVDPPASAGGTCGIVACGIDGSGTGHVLADHSASGLSPEGWAQRVAAAAEAHGADRVVVETNQGGDMVRAVLRAADVRLPLRTVTATRGKAARAEPVAALFERGSVRLAGRFDALEAELMGLTATGRYQGPGRSPDRADAMVWALWALMLAAPAAPRVRTA</sequence>
<evidence type="ECO:0000313" key="3">
    <source>
        <dbReference type="EMBL" id="NIJ63445.1"/>
    </source>
</evidence>
<reference evidence="3 4" key="1">
    <citation type="submission" date="2020-03" db="EMBL/GenBank/DDBJ databases">
        <title>Genomic Encyclopedia of Type Strains, Phase IV (KMG-IV): sequencing the most valuable type-strain genomes for metagenomic binning, comparative biology and taxonomic classification.</title>
        <authorList>
            <person name="Goeker M."/>
        </authorList>
    </citation>
    <scope>NUCLEOTIDE SEQUENCE [LARGE SCALE GENOMIC DNA]</scope>
    <source>
        <strain evidence="3 4">DSM 4733</strain>
    </source>
</reference>
<feature type="domain" description="Terminase large subunit gp17-like C-terminal" evidence="2">
    <location>
        <begin position="274"/>
        <end position="420"/>
    </location>
</feature>
<proteinExistence type="predicted"/>
<protein>
    <submittedName>
        <fullName evidence="3">Phage terminase large subunit-like protein</fullName>
    </submittedName>
</protein>
<dbReference type="InterPro" id="IPR027417">
    <property type="entry name" value="P-loop_NTPase"/>
</dbReference>
<dbReference type="InterPro" id="IPR035421">
    <property type="entry name" value="Terminase_6C"/>
</dbReference>
<comment type="caution">
    <text evidence="3">The sequence shown here is derived from an EMBL/GenBank/DDBJ whole genome shotgun (WGS) entry which is preliminary data.</text>
</comment>
<evidence type="ECO:0000259" key="2">
    <source>
        <dbReference type="Pfam" id="PF17289"/>
    </source>
</evidence>
<organism evidence="3 4">
    <name type="scientific">Sphingomonas leidyi</name>
    <dbReference type="NCBI Taxonomy" id="68569"/>
    <lineage>
        <taxon>Bacteria</taxon>
        <taxon>Pseudomonadati</taxon>
        <taxon>Pseudomonadota</taxon>
        <taxon>Alphaproteobacteria</taxon>
        <taxon>Sphingomonadales</taxon>
        <taxon>Sphingomonadaceae</taxon>
        <taxon>Sphingomonas</taxon>
    </lineage>
</organism>
<dbReference type="EMBL" id="JAASQV010000001">
    <property type="protein sequence ID" value="NIJ63445.1"/>
    <property type="molecule type" value="Genomic_DNA"/>
</dbReference>
<dbReference type="Gene3D" id="3.30.420.240">
    <property type="match status" value="1"/>
</dbReference>
<dbReference type="Gene3D" id="3.40.50.300">
    <property type="entry name" value="P-loop containing nucleotide triphosphate hydrolases"/>
    <property type="match status" value="1"/>
</dbReference>
<dbReference type="AlphaFoldDB" id="A0A7X5UWZ4"/>
<evidence type="ECO:0000256" key="1">
    <source>
        <dbReference type="ARBA" id="ARBA00022612"/>
    </source>
</evidence>
<evidence type="ECO:0000313" key="4">
    <source>
        <dbReference type="Proteomes" id="UP000564677"/>
    </source>
</evidence>